<evidence type="ECO:0000313" key="10">
    <source>
        <dbReference type="EMBL" id="GAA4631904.1"/>
    </source>
</evidence>
<protein>
    <recommendedName>
        <fullName evidence="2">histidine kinase</fullName>
        <ecNumber evidence="2">2.7.13.3</ecNumber>
    </recommendedName>
</protein>
<accession>A0ABP8UIG8</accession>
<name>A0ABP8UIG8_9ACTN</name>
<evidence type="ECO:0000256" key="6">
    <source>
        <dbReference type="SAM" id="MobiDB-lite"/>
    </source>
</evidence>
<feature type="compositionally biased region" description="Basic and acidic residues" evidence="6">
    <location>
        <begin position="869"/>
        <end position="883"/>
    </location>
</feature>
<evidence type="ECO:0000256" key="2">
    <source>
        <dbReference type="ARBA" id="ARBA00012438"/>
    </source>
</evidence>
<evidence type="ECO:0000256" key="5">
    <source>
        <dbReference type="ARBA" id="ARBA00022777"/>
    </source>
</evidence>
<evidence type="ECO:0000256" key="1">
    <source>
        <dbReference type="ARBA" id="ARBA00000085"/>
    </source>
</evidence>
<reference evidence="11" key="1">
    <citation type="journal article" date="2019" name="Int. J. Syst. Evol. Microbiol.">
        <title>The Global Catalogue of Microorganisms (GCM) 10K type strain sequencing project: providing services to taxonomists for standard genome sequencing and annotation.</title>
        <authorList>
            <consortium name="The Broad Institute Genomics Platform"/>
            <consortium name="The Broad Institute Genome Sequencing Center for Infectious Disease"/>
            <person name="Wu L."/>
            <person name="Ma J."/>
        </authorList>
    </citation>
    <scope>NUCLEOTIDE SEQUENCE [LARGE SCALE GENOMIC DNA]</scope>
    <source>
        <strain evidence="11">JCM 17939</strain>
    </source>
</reference>
<evidence type="ECO:0000256" key="3">
    <source>
        <dbReference type="ARBA" id="ARBA00022553"/>
    </source>
</evidence>
<dbReference type="SUPFAM" id="SSF55874">
    <property type="entry name" value="ATPase domain of HSP90 chaperone/DNA topoisomerase II/histidine kinase"/>
    <property type="match status" value="1"/>
</dbReference>
<dbReference type="InterPro" id="IPR050428">
    <property type="entry name" value="TCS_sensor_his_kinase"/>
</dbReference>
<dbReference type="PANTHER" id="PTHR45436:SF5">
    <property type="entry name" value="SENSOR HISTIDINE KINASE TRCS"/>
    <property type="match status" value="1"/>
</dbReference>
<dbReference type="InterPro" id="IPR013587">
    <property type="entry name" value="Nitrate/nitrite_sensing"/>
</dbReference>
<proteinExistence type="predicted"/>
<organism evidence="10 11">
    <name type="scientific">Actinoallomurus vinaceus</name>
    <dbReference type="NCBI Taxonomy" id="1080074"/>
    <lineage>
        <taxon>Bacteria</taxon>
        <taxon>Bacillati</taxon>
        <taxon>Actinomycetota</taxon>
        <taxon>Actinomycetes</taxon>
        <taxon>Streptosporangiales</taxon>
        <taxon>Thermomonosporaceae</taxon>
        <taxon>Actinoallomurus</taxon>
    </lineage>
</organism>
<dbReference type="Pfam" id="PF08376">
    <property type="entry name" value="NIT"/>
    <property type="match status" value="1"/>
</dbReference>
<feature type="signal peptide" evidence="7">
    <location>
        <begin position="1"/>
        <end position="30"/>
    </location>
</feature>
<evidence type="ECO:0000256" key="7">
    <source>
        <dbReference type="SAM" id="SignalP"/>
    </source>
</evidence>
<dbReference type="EMBL" id="BAABHK010000010">
    <property type="protein sequence ID" value="GAA4631904.1"/>
    <property type="molecule type" value="Genomic_DNA"/>
</dbReference>
<keyword evidence="11" id="KW-1185">Reference proteome</keyword>
<comment type="caution">
    <text evidence="10">The sequence shown here is derived from an EMBL/GenBank/DDBJ whole genome shotgun (WGS) entry which is preliminary data.</text>
</comment>
<dbReference type="InterPro" id="IPR003594">
    <property type="entry name" value="HATPase_dom"/>
</dbReference>
<keyword evidence="3" id="KW-0597">Phosphoprotein</keyword>
<feature type="chain" id="PRO_5046415227" description="histidine kinase" evidence="7">
    <location>
        <begin position="31"/>
        <end position="896"/>
    </location>
</feature>
<feature type="domain" description="Nitrate/nitrite sensing protein" evidence="9">
    <location>
        <begin position="60"/>
        <end position="290"/>
    </location>
</feature>
<evidence type="ECO:0000313" key="11">
    <source>
        <dbReference type="Proteomes" id="UP001501442"/>
    </source>
</evidence>
<dbReference type="Gene3D" id="3.30.565.10">
    <property type="entry name" value="Histidine kinase-like ATPase, C-terminal domain"/>
    <property type="match status" value="1"/>
</dbReference>
<keyword evidence="7" id="KW-0732">Signal</keyword>
<dbReference type="PANTHER" id="PTHR45436">
    <property type="entry name" value="SENSOR HISTIDINE KINASE YKOH"/>
    <property type="match status" value="1"/>
</dbReference>
<feature type="domain" description="Histidine kinase/HSP90-like ATPase" evidence="8">
    <location>
        <begin position="523"/>
        <end position="625"/>
    </location>
</feature>
<comment type="catalytic activity">
    <reaction evidence="1">
        <text>ATP + protein L-histidine = ADP + protein N-phospho-L-histidine.</text>
        <dbReference type="EC" id="2.7.13.3"/>
    </reaction>
</comment>
<dbReference type="InterPro" id="IPR036890">
    <property type="entry name" value="HATPase_C_sf"/>
</dbReference>
<feature type="region of interest" description="Disordered" evidence="6">
    <location>
        <begin position="678"/>
        <end position="896"/>
    </location>
</feature>
<gene>
    <name evidence="10" type="ORF">GCM10023196_063130</name>
</gene>
<keyword evidence="4" id="KW-0808">Transferase</keyword>
<dbReference type="RefSeq" id="WP_345434901.1">
    <property type="nucleotide sequence ID" value="NZ_BAABHK010000010.1"/>
</dbReference>
<evidence type="ECO:0000259" key="9">
    <source>
        <dbReference type="Pfam" id="PF08376"/>
    </source>
</evidence>
<evidence type="ECO:0000256" key="4">
    <source>
        <dbReference type="ARBA" id="ARBA00022679"/>
    </source>
</evidence>
<dbReference type="EC" id="2.7.13.3" evidence="2"/>
<keyword evidence="5" id="KW-0418">Kinase</keyword>
<evidence type="ECO:0000259" key="8">
    <source>
        <dbReference type="Pfam" id="PF02518"/>
    </source>
</evidence>
<dbReference type="Pfam" id="PF02518">
    <property type="entry name" value="HATPase_c"/>
    <property type="match status" value="1"/>
</dbReference>
<dbReference type="Proteomes" id="UP001501442">
    <property type="component" value="Unassembled WGS sequence"/>
</dbReference>
<sequence>MRSRRRSIRFAILGLLVVPLASLAALWGFAAQNTAHDAIEKRNLDTINRRYGGGVGPLSADLAQERLQAVVWLSGGRRASRAALDAQRQRTDASVARFVRTTGSASFRRTLTAQMKQRLAALLDKTGELTTIRSAIDSGAMDRLAALNAYDAVYDAQFELSYLVVAVSDPTIYRQAYQVIELSRAQELAARELTLVTGVLLAGGRMSRAEHGVFATMVIEQRYLEKDGLSQFVPETGTPFRRLLDSAAYTDFKALEDRILVSPGGKRPLKIDSVAWRSAAETFTGGMNEAINQARPVVARRSKGLGDSLLRRLALVGGAGLAAVLLSAFLMLRFGRRMTRELVGLQKAVSDLADRRLPDIVGRLRRGDEVNVADEAPPLDVGRTAEVANVVEAFSTTQRTAIEAAVGQAALRKAVNKVFLNLARRNQALLHRQLAMLDALERKAADPDSLEELFRLDHLTTRMRRHAEGLIILSGGAPGRGWRHPVTVLDVLRGAIGEIEDYTRVEVVTMAGESIVGTAVGDVIHLVAELVENAVSFSPPTAPVEVDAGLAGNGFVIEVVDRGLAMNAEKLATINARLANPPEFGVADSDQLGLFVVGILASRHGIKVSLMPNPYGGLTAVALLPHGLVVAEHAALAHDMVNDHGGDQAADGLERHGGKKIASAATFRGDSVVRPLESRYDPFEQTGPRRGSRHRLRRVEPLGAGTPVEPLGADAPVELPAGDTPLELPAGDTPLSEETPVEFHEPARSPAPGPVLPETGRDGPADRGGAVNADQVGVPTAGTHAGMPRRIRQASLRPELRGPAPTASRGDRAPSGTVRRVSDDGRPISGTVRPASDDGRSASGSGRAAPGGGRSPERARSIMSSMQDGWRRGRAEDPAKDTSDGGTPAPGDDEGE</sequence>